<evidence type="ECO:0000256" key="6">
    <source>
        <dbReference type="ARBA" id="ARBA00022692"/>
    </source>
</evidence>
<dbReference type="GO" id="GO:0098797">
    <property type="term" value="C:plasma membrane protein complex"/>
    <property type="evidence" value="ECO:0007669"/>
    <property type="project" value="TreeGrafter"/>
</dbReference>
<evidence type="ECO:0000256" key="7">
    <source>
        <dbReference type="ARBA" id="ARBA00022927"/>
    </source>
</evidence>
<reference evidence="13 14" key="1">
    <citation type="journal article" date="2014" name="Front. Genet.">
        <title>Genome and metabolic network of "Candidatus Phaeomarinobacter ectocarpi" Ec32, a new candidate genus of Alphaproteobacteria frequently associated with brown algae.</title>
        <authorList>
            <person name="Dittami S.M."/>
            <person name="Barbeyron T."/>
            <person name="Boyen C."/>
            <person name="Cambefort J."/>
            <person name="Collet G."/>
            <person name="Delage L."/>
            <person name="Gobet A."/>
            <person name="Groisillier A."/>
            <person name="Leblanc C."/>
            <person name="Michel G."/>
            <person name="Scornet D."/>
            <person name="Siegel A."/>
            <person name="Tapia J.E."/>
            <person name="Tonon T."/>
        </authorList>
    </citation>
    <scope>NUCLEOTIDE SEQUENCE [LARGE SCALE GENOMIC DNA]</scope>
    <source>
        <strain evidence="13 14">Ec32</strain>
    </source>
</reference>
<dbReference type="PANTHER" id="PTHR33446">
    <property type="entry name" value="PROTEIN TONB-RELATED"/>
    <property type="match status" value="1"/>
</dbReference>
<organism evidence="13 14">
    <name type="scientific">Candidatus Phaeomarinibacter ectocarpi</name>
    <dbReference type="NCBI Taxonomy" id="1458461"/>
    <lineage>
        <taxon>Bacteria</taxon>
        <taxon>Pseudomonadati</taxon>
        <taxon>Pseudomonadota</taxon>
        <taxon>Alphaproteobacteria</taxon>
        <taxon>Hyphomicrobiales</taxon>
        <taxon>Parvibaculaceae</taxon>
        <taxon>Candidatus Phaeomarinibacter</taxon>
    </lineage>
</organism>
<sequence>MQFPDDIDRDGDAARPAGLETTPARRSRTRVVLWSVFLHGLAIVALWAVLAGKPQQMKDETPVIAVDLVALAQSAPAAPAAPAVPAASSGPAGPTQHDTPPVAQLVEPQPERPAPRPRAEPKPAPVPVAKAEDPPKTPEPPVRDPDPSASDAAQSSPPQSPAQPDPASAGPQRPASGNAGTGNSDANASAVAKASYARLLLTRLQRAIVYPRRAQRRDIEGIVRVEVVLAASGALKTVRLVGTSGSDILDEAALALVRRVAPFPAVPQDLSTRGQDFAFVAPIQYRLN</sequence>
<keyword evidence="7 10" id="KW-0653">Protein transport</keyword>
<accession>X5MDN9</accession>
<comment type="function">
    <text evidence="10">Interacts with outer membrane receptor proteins that carry out high-affinity binding and energy dependent uptake into the periplasmic space of specific substrates. It could act to transduce energy from the cytoplasmic membrane to specific energy-requiring processes in the outer membrane, resulting in the release into the periplasm of ligands bound by these outer membrane proteins.</text>
</comment>
<dbReference type="InterPro" id="IPR003538">
    <property type="entry name" value="TonB"/>
</dbReference>
<dbReference type="GO" id="GO:0015031">
    <property type="term" value="P:protein transport"/>
    <property type="evidence" value="ECO:0007669"/>
    <property type="project" value="UniProtKB-UniRule"/>
</dbReference>
<evidence type="ECO:0000256" key="11">
    <source>
        <dbReference type="SAM" id="MobiDB-lite"/>
    </source>
</evidence>
<proteinExistence type="inferred from homology"/>
<keyword evidence="9 10" id="KW-0472">Membrane</keyword>
<keyword evidence="6 10" id="KW-0812">Transmembrane</keyword>
<evidence type="ECO:0000256" key="3">
    <source>
        <dbReference type="ARBA" id="ARBA00022448"/>
    </source>
</evidence>
<feature type="transmembrane region" description="Helical" evidence="10">
    <location>
        <begin position="31"/>
        <end position="50"/>
    </location>
</feature>
<dbReference type="GO" id="GO:0055085">
    <property type="term" value="P:transmembrane transport"/>
    <property type="evidence" value="ECO:0007669"/>
    <property type="project" value="InterPro"/>
</dbReference>
<protein>
    <recommendedName>
        <fullName evidence="10">Protein TonB</fullName>
    </recommendedName>
</protein>
<dbReference type="NCBIfam" id="TIGR01352">
    <property type="entry name" value="tonB_Cterm"/>
    <property type="match status" value="1"/>
</dbReference>
<dbReference type="Gene3D" id="3.30.1150.10">
    <property type="match status" value="1"/>
</dbReference>
<evidence type="ECO:0000256" key="9">
    <source>
        <dbReference type="ARBA" id="ARBA00023136"/>
    </source>
</evidence>
<feature type="compositionally biased region" description="Low complexity" evidence="11">
    <location>
        <begin position="147"/>
        <end position="157"/>
    </location>
</feature>
<dbReference type="InterPro" id="IPR037682">
    <property type="entry name" value="TonB_C"/>
</dbReference>
<feature type="domain" description="TonB C-terminal" evidence="12">
    <location>
        <begin position="195"/>
        <end position="288"/>
    </location>
</feature>
<keyword evidence="4 10" id="KW-1003">Cell membrane</keyword>
<dbReference type="KEGG" id="pect:BN1012_Phect2129"/>
<dbReference type="AlphaFoldDB" id="X5MDN9"/>
<gene>
    <name evidence="13" type="ORF">BN1012_Phect2129</name>
</gene>
<dbReference type="RefSeq" id="WP_052534413.1">
    <property type="nucleotide sequence ID" value="NZ_HG966617.1"/>
</dbReference>
<dbReference type="PANTHER" id="PTHR33446:SF2">
    <property type="entry name" value="PROTEIN TONB"/>
    <property type="match status" value="1"/>
</dbReference>
<evidence type="ECO:0000256" key="4">
    <source>
        <dbReference type="ARBA" id="ARBA00022475"/>
    </source>
</evidence>
<evidence type="ECO:0000256" key="8">
    <source>
        <dbReference type="ARBA" id="ARBA00022989"/>
    </source>
</evidence>
<dbReference type="GO" id="GO:0015891">
    <property type="term" value="P:siderophore transport"/>
    <property type="evidence" value="ECO:0007669"/>
    <property type="project" value="InterPro"/>
</dbReference>
<name>X5MDN9_9HYPH</name>
<dbReference type="OrthoDB" id="8448705at2"/>
<dbReference type="PRINTS" id="PR01374">
    <property type="entry name" value="TONBPROTEIN"/>
</dbReference>
<dbReference type="InterPro" id="IPR051045">
    <property type="entry name" value="TonB-dependent_transducer"/>
</dbReference>
<evidence type="ECO:0000259" key="12">
    <source>
        <dbReference type="PROSITE" id="PS52015"/>
    </source>
</evidence>
<comment type="similarity">
    <text evidence="2 10">Belongs to the TonB family.</text>
</comment>
<evidence type="ECO:0000313" key="13">
    <source>
        <dbReference type="EMBL" id="CDO60342.1"/>
    </source>
</evidence>
<keyword evidence="8 10" id="KW-1133">Transmembrane helix</keyword>
<dbReference type="SUPFAM" id="SSF74653">
    <property type="entry name" value="TolA/TonB C-terminal domain"/>
    <property type="match status" value="1"/>
</dbReference>
<evidence type="ECO:0000256" key="1">
    <source>
        <dbReference type="ARBA" id="ARBA00004383"/>
    </source>
</evidence>
<dbReference type="GO" id="GO:0031992">
    <property type="term" value="F:energy transducer activity"/>
    <property type="evidence" value="ECO:0007669"/>
    <property type="project" value="InterPro"/>
</dbReference>
<feature type="compositionally biased region" description="Basic and acidic residues" evidence="11">
    <location>
        <begin position="130"/>
        <end position="146"/>
    </location>
</feature>
<evidence type="ECO:0000256" key="2">
    <source>
        <dbReference type="ARBA" id="ARBA00006555"/>
    </source>
</evidence>
<dbReference type="EMBL" id="HG966617">
    <property type="protein sequence ID" value="CDO60342.1"/>
    <property type="molecule type" value="Genomic_DNA"/>
</dbReference>
<feature type="region of interest" description="Disordered" evidence="11">
    <location>
        <begin position="81"/>
        <end position="186"/>
    </location>
</feature>
<evidence type="ECO:0000256" key="5">
    <source>
        <dbReference type="ARBA" id="ARBA00022519"/>
    </source>
</evidence>
<feature type="compositionally biased region" description="Basic and acidic residues" evidence="11">
    <location>
        <begin position="109"/>
        <end position="121"/>
    </location>
</feature>
<feature type="region of interest" description="Disordered" evidence="11">
    <location>
        <begin position="1"/>
        <end position="25"/>
    </location>
</feature>
<evidence type="ECO:0000313" key="14">
    <source>
        <dbReference type="Proteomes" id="UP000032160"/>
    </source>
</evidence>
<keyword evidence="5 10" id="KW-0997">Cell inner membrane</keyword>
<dbReference type="InterPro" id="IPR006260">
    <property type="entry name" value="TonB/TolA_C"/>
</dbReference>
<dbReference type="GO" id="GO:0030288">
    <property type="term" value="C:outer membrane-bounded periplasmic space"/>
    <property type="evidence" value="ECO:0007669"/>
    <property type="project" value="InterPro"/>
</dbReference>
<keyword evidence="3 10" id="KW-0813">Transport</keyword>
<dbReference type="Proteomes" id="UP000032160">
    <property type="component" value="Chromosome I"/>
</dbReference>
<keyword evidence="10" id="KW-0735">Signal-anchor</keyword>
<keyword evidence="14" id="KW-1185">Reference proteome</keyword>
<dbReference type="PROSITE" id="PS52015">
    <property type="entry name" value="TONB_CTD"/>
    <property type="match status" value="1"/>
</dbReference>
<dbReference type="HOGENOM" id="CLU_1064460_0_0_5"/>
<evidence type="ECO:0000256" key="10">
    <source>
        <dbReference type="RuleBase" id="RU362123"/>
    </source>
</evidence>
<dbReference type="STRING" id="1458461.BN1012_Phect2129"/>
<feature type="compositionally biased region" description="Low complexity" evidence="11">
    <location>
        <begin position="81"/>
        <end position="94"/>
    </location>
</feature>
<dbReference type="Pfam" id="PF03544">
    <property type="entry name" value="TonB_C"/>
    <property type="match status" value="1"/>
</dbReference>
<comment type="subcellular location">
    <subcellularLocation>
        <location evidence="1 10">Cell inner membrane</location>
        <topology evidence="1 10">Single-pass membrane protein</topology>
        <orientation evidence="1 10">Periplasmic side</orientation>
    </subcellularLocation>
</comment>